<feature type="transmembrane region" description="Helical" evidence="3">
    <location>
        <begin position="501"/>
        <end position="520"/>
    </location>
</feature>
<reference evidence="5" key="1">
    <citation type="submission" date="2020-05" db="EMBL/GenBank/DDBJ databases">
        <authorList>
            <person name="Chiriac C."/>
            <person name="Salcher M."/>
            <person name="Ghai R."/>
            <person name="Kavagutti S V."/>
        </authorList>
    </citation>
    <scope>NUCLEOTIDE SEQUENCE</scope>
</reference>
<dbReference type="EMBL" id="CAEZWW010000249">
    <property type="protein sequence ID" value="CAB4686583.1"/>
    <property type="molecule type" value="Genomic_DNA"/>
</dbReference>
<dbReference type="InterPro" id="IPR043130">
    <property type="entry name" value="CDP-OH_PTrfase_TM_dom"/>
</dbReference>
<feature type="transmembrane region" description="Helical" evidence="3">
    <location>
        <begin position="407"/>
        <end position="427"/>
    </location>
</feature>
<dbReference type="GO" id="GO:0008654">
    <property type="term" value="P:phospholipid biosynthetic process"/>
    <property type="evidence" value="ECO:0007669"/>
    <property type="project" value="InterPro"/>
</dbReference>
<proteinExistence type="predicted"/>
<keyword evidence="3" id="KW-0812">Transmembrane</keyword>
<dbReference type="Pfam" id="PF01066">
    <property type="entry name" value="CDP-OH_P_transf"/>
    <property type="match status" value="1"/>
</dbReference>
<feature type="transmembrane region" description="Helical" evidence="3">
    <location>
        <begin position="532"/>
        <end position="558"/>
    </location>
</feature>
<keyword evidence="3" id="KW-0472">Membrane</keyword>
<feature type="domain" description="DUF5941" evidence="4">
    <location>
        <begin position="475"/>
        <end position="587"/>
    </location>
</feature>
<feature type="transmembrane region" description="Helical" evidence="3">
    <location>
        <begin position="564"/>
        <end position="583"/>
    </location>
</feature>
<evidence type="ECO:0000259" key="4">
    <source>
        <dbReference type="Pfam" id="PF19365"/>
    </source>
</evidence>
<dbReference type="Pfam" id="PF19365">
    <property type="entry name" value="DUF5941"/>
    <property type="match status" value="1"/>
</dbReference>
<keyword evidence="1" id="KW-0808">Transferase</keyword>
<dbReference type="GO" id="GO:0016020">
    <property type="term" value="C:membrane"/>
    <property type="evidence" value="ECO:0007669"/>
    <property type="project" value="InterPro"/>
</dbReference>
<gene>
    <name evidence="5" type="ORF">UFOPK2310_01546</name>
</gene>
<dbReference type="InterPro" id="IPR048254">
    <property type="entry name" value="CDP_ALCOHOL_P_TRANSF_CS"/>
</dbReference>
<dbReference type="GO" id="GO:0016780">
    <property type="term" value="F:phosphotransferase activity, for other substituted phosphate groups"/>
    <property type="evidence" value="ECO:0007669"/>
    <property type="project" value="InterPro"/>
</dbReference>
<evidence type="ECO:0000256" key="2">
    <source>
        <dbReference type="SAM" id="MobiDB-lite"/>
    </source>
</evidence>
<feature type="transmembrane region" description="Helical" evidence="3">
    <location>
        <begin position="216"/>
        <end position="237"/>
    </location>
</feature>
<dbReference type="InterPro" id="IPR045985">
    <property type="entry name" value="DUF5941"/>
</dbReference>
<feature type="transmembrane region" description="Helical" evidence="3">
    <location>
        <begin position="285"/>
        <end position="312"/>
    </location>
</feature>
<name>A0A6J6NQI8_9ZZZZ</name>
<evidence type="ECO:0000256" key="3">
    <source>
        <dbReference type="SAM" id="Phobius"/>
    </source>
</evidence>
<keyword evidence="3" id="KW-1133">Transmembrane helix</keyword>
<dbReference type="PROSITE" id="PS00379">
    <property type="entry name" value="CDP_ALCOHOL_P_TRANSF"/>
    <property type="match status" value="1"/>
</dbReference>
<dbReference type="Gene3D" id="1.20.120.1760">
    <property type="match status" value="1"/>
</dbReference>
<evidence type="ECO:0000313" key="5">
    <source>
        <dbReference type="EMBL" id="CAB4686583.1"/>
    </source>
</evidence>
<organism evidence="5">
    <name type="scientific">freshwater metagenome</name>
    <dbReference type="NCBI Taxonomy" id="449393"/>
    <lineage>
        <taxon>unclassified sequences</taxon>
        <taxon>metagenomes</taxon>
        <taxon>ecological metagenomes</taxon>
    </lineage>
</organism>
<protein>
    <submittedName>
        <fullName evidence="5">Unannotated protein</fullName>
    </submittedName>
</protein>
<dbReference type="AlphaFoldDB" id="A0A6J6NQI8"/>
<dbReference type="InterPro" id="IPR000462">
    <property type="entry name" value="CDP-OH_P_trans"/>
</dbReference>
<accession>A0A6J6NQI8</accession>
<evidence type="ECO:0000256" key="1">
    <source>
        <dbReference type="ARBA" id="ARBA00022679"/>
    </source>
</evidence>
<feature type="region of interest" description="Disordered" evidence="2">
    <location>
        <begin position="337"/>
        <end position="356"/>
    </location>
</feature>
<sequence length="611" mass="65175">MTALLVPSGANTEEVLRDVARKLRAAGGAVALVAPDLVIAQAALVPIVDDPFTGTALLVQAIAGSGDTRVRHHLVNSVGSSHHRVTAPDHQFVGALVVSAIDAEVVAHAIESMATAVSSGALGSQSELGIDPVQLVAVAIVRSGVSCRAVELVNVPWFRSPADLDAAEQAVAAVSAERIAQLQANRLDDGFYSTFVVRKLSKPITRLAIQLGLSPNLITVISLFVGLGAAACFALGYRWPVVFGAVLLQLSLIIDCVDGEVARATRKFSALGAWLDASTDRVKEYLAYAGLAAGAMVLGSDMWPLALILMVIQTTRHMTDYDFSRVQRMREAKVEPRDVADPDDGAAGGAGGWTSGDRSISSAMELSARMNGRSAIRWFKRAIHLPIGERWLIISVVAALFGPRWALLALFVGVSLALVYVTTGRILRTATWHGLAPAAAGVLLARQFDGGPIAALIARTLPVGARERIWLMPSAWAIPALLRLVELGFVTILVLVWQQSLVVLAFWWVAVFTFHHYDVLYRALQGYAMPRWLTWLGLGWDGRTILLLFACVLGASIFKSTLSIGAGVGALLFVVVASVQWLVTQQQANNNPVPLNPAPLNPAERTGKDGT</sequence>